<evidence type="ECO:0000313" key="1">
    <source>
        <dbReference type="EMBL" id="KJC64636.1"/>
    </source>
</evidence>
<keyword evidence="3" id="KW-1185">Reference proteome</keyword>
<reference evidence="1" key="2">
    <citation type="submission" date="2015-02" db="EMBL/GenBank/DDBJ databases">
        <authorList>
            <person name="Vasilyev I.Y."/>
            <person name="Siniagina M.N."/>
            <person name="Malanin S.Y."/>
            <person name="Boulygina E.A."/>
            <person name="Grygoryeva T.V."/>
            <person name="Yarullina D.R."/>
            <person name="Ilinskaya O.N."/>
        </authorList>
    </citation>
    <scope>NUCLEOTIDE SEQUENCE</scope>
    <source>
        <strain evidence="1">VKM Ac-1804</strain>
    </source>
</reference>
<dbReference type="AlphaFoldDB" id="A0A1T4Y3R7"/>
<reference evidence="4" key="4">
    <citation type="submission" date="2017-02" db="EMBL/GenBank/DDBJ databases">
        <authorList>
            <person name="Varghese N."/>
            <person name="Submissions S."/>
        </authorList>
    </citation>
    <scope>NUCLEOTIDE SEQUENCE [LARGE SCALE GENOMIC DNA]</scope>
    <source>
        <strain evidence="4">VKM Ac-2052</strain>
    </source>
</reference>
<evidence type="ECO:0000313" key="2">
    <source>
        <dbReference type="EMBL" id="SKA95915.1"/>
    </source>
</evidence>
<evidence type="ECO:0000313" key="4">
    <source>
        <dbReference type="Proteomes" id="UP000189735"/>
    </source>
</evidence>
<dbReference type="RefSeq" id="WP_044441209.1">
    <property type="nucleotide sequence ID" value="NZ_FUYG01000005.1"/>
</dbReference>
<reference evidence="1 3" key="1">
    <citation type="journal article" date="2001" name="Int. J. Syst. Evol. Microbiol.">
        <title>Agreia bicolorata gen. nov., sp. nov., to accommodate actinobacteria isolated from narrow reed grass infected by the nematode Heteroanguina graminophila.</title>
        <authorList>
            <person name="Evtushenko L.I."/>
            <person name="Dorofeeva L.V."/>
            <person name="Dobrovolskaya T.G."/>
            <person name="Streshinskaya G.M."/>
            <person name="Subbotin S.A."/>
            <person name="Tiedje J.M."/>
        </authorList>
    </citation>
    <scope>NUCLEOTIDE SEQUENCE [LARGE SCALE GENOMIC DNA]</scope>
    <source>
        <strain evidence="1 3">VKM Ac-1804</strain>
    </source>
</reference>
<dbReference type="EMBL" id="JYFC01000003">
    <property type="protein sequence ID" value="KJC64636.1"/>
    <property type="molecule type" value="Genomic_DNA"/>
</dbReference>
<accession>A0A1T4Y3R7</accession>
<organism evidence="2 4">
    <name type="scientific">Agreia bicolorata</name>
    <dbReference type="NCBI Taxonomy" id="110935"/>
    <lineage>
        <taxon>Bacteria</taxon>
        <taxon>Bacillati</taxon>
        <taxon>Actinomycetota</taxon>
        <taxon>Actinomycetes</taxon>
        <taxon>Micrococcales</taxon>
        <taxon>Microbacteriaceae</taxon>
        <taxon>Agreia</taxon>
    </lineage>
</organism>
<dbReference type="Proteomes" id="UP000189735">
    <property type="component" value="Unassembled WGS sequence"/>
</dbReference>
<gene>
    <name evidence="2" type="ORF">SAMN06295879_2118</name>
    <name evidence="1" type="ORF">TZ00_09885</name>
</gene>
<proteinExistence type="predicted"/>
<dbReference type="Proteomes" id="UP000032503">
    <property type="component" value="Unassembled WGS sequence"/>
</dbReference>
<name>A0A1T4Y3R7_9MICO</name>
<evidence type="ECO:0000313" key="3">
    <source>
        <dbReference type="Proteomes" id="UP000032503"/>
    </source>
</evidence>
<dbReference type="EMBL" id="FUYG01000005">
    <property type="protein sequence ID" value="SKA95915.1"/>
    <property type="molecule type" value="Genomic_DNA"/>
</dbReference>
<reference evidence="2" key="3">
    <citation type="submission" date="2017-02" db="EMBL/GenBank/DDBJ databases">
        <authorList>
            <person name="Peterson S.W."/>
        </authorList>
    </citation>
    <scope>NUCLEOTIDE SEQUENCE [LARGE SCALE GENOMIC DNA]</scope>
    <source>
        <strain evidence="2">VKM Ac-2052</strain>
    </source>
</reference>
<sequence length="73" mass="8416">MLYLARGIENDHFWVAQELDGALVETPWRVEREEGRYRLSHADDSRETARGFALGEFATPESAVEALRRLLQL</sequence>
<protein>
    <submittedName>
        <fullName evidence="2">Uncharacterized protein</fullName>
    </submittedName>
</protein>